<comment type="caution">
    <text evidence="2">The sequence shown here is derived from an EMBL/GenBank/DDBJ whole genome shotgun (WGS) entry which is preliminary data.</text>
</comment>
<dbReference type="PANTHER" id="PTHR38790:SF9">
    <property type="entry name" value="F-BOX DOMAIN-CONTAINING PROTEIN"/>
    <property type="match status" value="1"/>
</dbReference>
<organism evidence="2 3">
    <name type="scientific">Clohesyomyces aquaticus</name>
    <dbReference type="NCBI Taxonomy" id="1231657"/>
    <lineage>
        <taxon>Eukaryota</taxon>
        <taxon>Fungi</taxon>
        <taxon>Dikarya</taxon>
        <taxon>Ascomycota</taxon>
        <taxon>Pezizomycotina</taxon>
        <taxon>Dothideomycetes</taxon>
        <taxon>Pleosporomycetidae</taxon>
        <taxon>Pleosporales</taxon>
        <taxon>Lindgomycetaceae</taxon>
        <taxon>Clohesyomyces</taxon>
    </lineage>
</organism>
<dbReference type="Proteomes" id="UP000193144">
    <property type="component" value="Unassembled WGS sequence"/>
</dbReference>
<reference evidence="2 3" key="1">
    <citation type="submission" date="2016-07" db="EMBL/GenBank/DDBJ databases">
        <title>Pervasive Adenine N6-methylation of Active Genes in Fungi.</title>
        <authorList>
            <consortium name="DOE Joint Genome Institute"/>
            <person name="Mondo S.J."/>
            <person name="Dannebaum R.O."/>
            <person name="Kuo R.C."/>
            <person name="Labutti K."/>
            <person name="Haridas S."/>
            <person name="Kuo A."/>
            <person name="Salamov A."/>
            <person name="Ahrendt S.R."/>
            <person name="Lipzen A."/>
            <person name="Sullivan W."/>
            <person name="Andreopoulos W.B."/>
            <person name="Clum A."/>
            <person name="Lindquist E."/>
            <person name="Daum C."/>
            <person name="Ramamoorthy G.K."/>
            <person name="Gryganskyi A."/>
            <person name="Culley D."/>
            <person name="Magnuson J.K."/>
            <person name="James T.Y."/>
            <person name="O'Malley M.A."/>
            <person name="Stajich J.E."/>
            <person name="Spatafora J.W."/>
            <person name="Visel A."/>
            <person name="Grigoriev I.V."/>
        </authorList>
    </citation>
    <scope>NUCLEOTIDE SEQUENCE [LARGE SCALE GENOMIC DNA]</scope>
    <source>
        <strain evidence="2 3">CBS 115471</strain>
    </source>
</reference>
<dbReference type="Pfam" id="PF24864">
    <property type="entry name" value="DUF7730"/>
    <property type="match status" value="1"/>
</dbReference>
<dbReference type="OrthoDB" id="62952at2759"/>
<accession>A0A1Y1YGU5</accession>
<protein>
    <recommendedName>
        <fullName evidence="1">DUF7730 domain-containing protein</fullName>
    </recommendedName>
</protein>
<dbReference type="PANTHER" id="PTHR38790">
    <property type="entry name" value="2EXR DOMAIN-CONTAINING PROTEIN-RELATED"/>
    <property type="match status" value="1"/>
</dbReference>
<dbReference type="AlphaFoldDB" id="A0A1Y1YGU5"/>
<dbReference type="EMBL" id="MCFA01000238">
    <property type="protein sequence ID" value="ORX97241.1"/>
    <property type="molecule type" value="Genomic_DNA"/>
</dbReference>
<name>A0A1Y1YGU5_9PLEO</name>
<feature type="domain" description="DUF7730" evidence="1">
    <location>
        <begin position="29"/>
        <end position="164"/>
    </location>
</feature>
<dbReference type="InterPro" id="IPR056632">
    <property type="entry name" value="DUF7730"/>
</dbReference>
<gene>
    <name evidence="2" type="ORF">BCR34DRAFT_168536</name>
</gene>
<evidence type="ECO:0000313" key="2">
    <source>
        <dbReference type="EMBL" id="ORX97241.1"/>
    </source>
</evidence>
<proteinExistence type="predicted"/>
<evidence type="ECO:0000259" key="1">
    <source>
        <dbReference type="Pfam" id="PF24864"/>
    </source>
</evidence>
<evidence type="ECO:0000313" key="3">
    <source>
        <dbReference type="Proteomes" id="UP000193144"/>
    </source>
</evidence>
<keyword evidence="3" id="KW-1185">Reference proteome</keyword>
<sequence>MFGLHLIMTRRKSALDPKASLDTCEPFRFFDLPREIRDHVYSYLVVRRGRKVPIIEAKSILRAQRKKVTAQRTRERLNQKRIEAGRRPIAPRDQVTEPIIHLNILLACKQLHYEALNFLYENNWFAISLDSYSFTGLRSSIDAPLGWQLQSITKLQLELQLKDSQRMNSYIDWTTFFYSFPTLTFLHIIPTFHPRYYDWARVELQSWESAHFVFRAFFRELLASIPDCIHLRLGPLRDPEMDMRLEGRCTVSMRLLRQMYDDLSQRRGIDSR</sequence>